<sequence length="293" mass="31521">MSPYPIERLLTQAGRVHEPLSKRVNGVSRLFDALGNAQEAPRRPTSLTTCDPSKENPRGGMASLSKIADPRSPHDAPNLDNQPLSTLVDETVLAVRKDEGAMPIQDCKVGGGDMSPASARPKGFKKFHPTPALNPNCGQIAEGPGKSGTRGVSVSGTYCGAAARAMRAVLAGRSADLGTVRYPLIAGRSHGCRELQCQQCTYSTWCRERLEPPLYFRGTDGGQQKGLILFFASCDSTLGAVVFPLLRLWLERQTTGPSLNPVCVAVLNVRREPCNPWTYTIPLDPNSPSALRA</sequence>
<organism evidence="2 3">
    <name type="scientific">Rhypophila decipiens</name>
    <dbReference type="NCBI Taxonomy" id="261697"/>
    <lineage>
        <taxon>Eukaryota</taxon>
        <taxon>Fungi</taxon>
        <taxon>Dikarya</taxon>
        <taxon>Ascomycota</taxon>
        <taxon>Pezizomycotina</taxon>
        <taxon>Sordariomycetes</taxon>
        <taxon>Sordariomycetidae</taxon>
        <taxon>Sordariales</taxon>
        <taxon>Naviculisporaceae</taxon>
        <taxon>Rhypophila</taxon>
    </lineage>
</organism>
<proteinExistence type="predicted"/>
<reference evidence="2" key="1">
    <citation type="journal article" date="2023" name="Mol. Phylogenet. Evol.">
        <title>Genome-scale phylogeny and comparative genomics of the fungal order Sordariales.</title>
        <authorList>
            <person name="Hensen N."/>
            <person name="Bonometti L."/>
            <person name="Westerberg I."/>
            <person name="Brannstrom I.O."/>
            <person name="Guillou S."/>
            <person name="Cros-Aarteil S."/>
            <person name="Calhoun S."/>
            <person name="Haridas S."/>
            <person name="Kuo A."/>
            <person name="Mondo S."/>
            <person name="Pangilinan J."/>
            <person name="Riley R."/>
            <person name="LaButti K."/>
            <person name="Andreopoulos B."/>
            <person name="Lipzen A."/>
            <person name="Chen C."/>
            <person name="Yan M."/>
            <person name="Daum C."/>
            <person name="Ng V."/>
            <person name="Clum A."/>
            <person name="Steindorff A."/>
            <person name="Ohm R.A."/>
            <person name="Martin F."/>
            <person name="Silar P."/>
            <person name="Natvig D.O."/>
            <person name="Lalanne C."/>
            <person name="Gautier V."/>
            <person name="Ament-Velasquez S.L."/>
            <person name="Kruys A."/>
            <person name="Hutchinson M.I."/>
            <person name="Powell A.J."/>
            <person name="Barry K."/>
            <person name="Miller A.N."/>
            <person name="Grigoriev I.V."/>
            <person name="Debuchy R."/>
            <person name="Gladieux P."/>
            <person name="Hiltunen Thoren M."/>
            <person name="Johannesson H."/>
        </authorList>
    </citation>
    <scope>NUCLEOTIDE SEQUENCE</scope>
    <source>
        <strain evidence="2">PSN293</strain>
    </source>
</reference>
<dbReference type="AlphaFoldDB" id="A0AAN7B769"/>
<comment type="caution">
    <text evidence="2">The sequence shown here is derived from an EMBL/GenBank/DDBJ whole genome shotgun (WGS) entry which is preliminary data.</text>
</comment>
<protein>
    <submittedName>
        <fullName evidence="2">Uncharacterized protein</fullName>
    </submittedName>
</protein>
<dbReference type="Proteomes" id="UP001301769">
    <property type="component" value="Unassembled WGS sequence"/>
</dbReference>
<evidence type="ECO:0000313" key="2">
    <source>
        <dbReference type="EMBL" id="KAK4215301.1"/>
    </source>
</evidence>
<reference evidence="2" key="2">
    <citation type="submission" date="2023-05" db="EMBL/GenBank/DDBJ databases">
        <authorList>
            <consortium name="Lawrence Berkeley National Laboratory"/>
            <person name="Steindorff A."/>
            <person name="Hensen N."/>
            <person name="Bonometti L."/>
            <person name="Westerberg I."/>
            <person name="Brannstrom I.O."/>
            <person name="Guillou S."/>
            <person name="Cros-Aarteil S."/>
            <person name="Calhoun S."/>
            <person name="Haridas S."/>
            <person name="Kuo A."/>
            <person name="Mondo S."/>
            <person name="Pangilinan J."/>
            <person name="Riley R."/>
            <person name="Labutti K."/>
            <person name="Andreopoulos B."/>
            <person name="Lipzen A."/>
            <person name="Chen C."/>
            <person name="Yanf M."/>
            <person name="Daum C."/>
            <person name="Ng V."/>
            <person name="Clum A."/>
            <person name="Ohm R."/>
            <person name="Martin F."/>
            <person name="Silar P."/>
            <person name="Natvig D."/>
            <person name="Lalanne C."/>
            <person name="Gautier V."/>
            <person name="Ament-Velasquez S.L."/>
            <person name="Kruys A."/>
            <person name="Hutchinson M.I."/>
            <person name="Powell A.J."/>
            <person name="Barry K."/>
            <person name="Miller A.N."/>
            <person name="Grigoriev I.V."/>
            <person name="Debuchy R."/>
            <person name="Gladieux P."/>
            <person name="Thoren M.H."/>
            <person name="Johannesson H."/>
        </authorList>
    </citation>
    <scope>NUCLEOTIDE SEQUENCE</scope>
    <source>
        <strain evidence="2">PSN293</strain>
    </source>
</reference>
<evidence type="ECO:0000313" key="3">
    <source>
        <dbReference type="Proteomes" id="UP001301769"/>
    </source>
</evidence>
<feature type="region of interest" description="Disordered" evidence="1">
    <location>
        <begin position="35"/>
        <end position="84"/>
    </location>
</feature>
<gene>
    <name evidence="2" type="ORF">QBC37DRAFT_481530</name>
</gene>
<dbReference type="EMBL" id="MU858081">
    <property type="protein sequence ID" value="KAK4215301.1"/>
    <property type="molecule type" value="Genomic_DNA"/>
</dbReference>
<accession>A0AAN7B769</accession>
<keyword evidence="3" id="KW-1185">Reference proteome</keyword>
<evidence type="ECO:0000256" key="1">
    <source>
        <dbReference type="SAM" id="MobiDB-lite"/>
    </source>
</evidence>
<name>A0AAN7B769_9PEZI</name>